<dbReference type="EMBL" id="DYUB01000308">
    <property type="protein sequence ID" value="HJG97389.1"/>
    <property type="molecule type" value="Genomic_DNA"/>
</dbReference>
<gene>
    <name evidence="1" type="ORF">K8V90_09830</name>
</gene>
<reference evidence="1" key="2">
    <citation type="submission" date="2021-09" db="EMBL/GenBank/DDBJ databases">
        <authorList>
            <person name="Gilroy R."/>
        </authorList>
    </citation>
    <scope>NUCLEOTIDE SEQUENCE</scope>
    <source>
        <strain evidence="1">1277</strain>
    </source>
</reference>
<sequence length="182" mass="21468">MGYCISVNCDNFSFDVTKAENLMRDVKEAFFKEKIEGRWIYENAVIGSETIEEMFEELRFSLYKDGDKYKIDYFMGEKLDGCEEELFKSMAKYIDDGYLEYIGEDGEQWRYIFKNGECREVYPEIVYDIISYDTDIWDLETTLNKVGISIKTADGEFRKLEDVLNDLSIVWEEYVGTVNKLT</sequence>
<evidence type="ECO:0000313" key="1">
    <source>
        <dbReference type="EMBL" id="HJG97389.1"/>
    </source>
</evidence>
<evidence type="ECO:0000313" key="2">
    <source>
        <dbReference type="Proteomes" id="UP000776700"/>
    </source>
</evidence>
<comment type="caution">
    <text evidence="1">The sequence shown here is derived from an EMBL/GenBank/DDBJ whole genome shotgun (WGS) entry which is preliminary data.</text>
</comment>
<dbReference type="AlphaFoldDB" id="A0A921T078"/>
<dbReference type="Proteomes" id="UP000776700">
    <property type="component" value="Unassembled WGS sequence"/>
</dbReference>
<name>A0A921T078_9FIRM</name>
<organism evidence="1 2">
    <name type="scientific">Romboutsia timonensis</name>
    <dbReference type="NCBI Taxonomy" id="1776391"/>
    <lineage>
        <taxon>Bacteria</taxon>
        <taxon>Bacillati</taxon>
        <taxon>Bacillota</taxon>
        <taxon>Clostridia</taxon>
        <taxon>Peptostreptococcales</taxon>
        <taxon>Peptostreptococcaceae</taxon>
        <taxon>Romboutsia</taxon>
    </lineage>
</organism>
<reference evidence="1" key="1">
    <citation type="journal article" date="2021" name="PeerJ">
        <title>Extensive microbial diversity within the chicken gut microbiome revealed by metagenomics and culture.</title>
        <authorList>
            <person name="Gilroy R."/>
            <person name="Ravi A."/>
            <person name="Getino M."/>
            <person name="Pursley I."/>
            <person name="Horton D.L."/>
            <person name="Alikhan N.F."/>
            <person name="Baker D."/>
            <person name="Gharbi K."/>
            <person name="Hall N."/>
            <person name="Watson M."/>
            <person name="Adriaenssens E.M."/>
            <person name="Foster-Nyarko E."/>
            <person name="Jarju S."/>
            <person name="Secka A."/>
            <person name="Antonio M."/>
            <person name="Oren A."/>
            <person name="Chaudhuri R.R."/>
            <person name="La Ragione R."/>
            <person name="Hildebrand F."/>
            <person name="Pallen M.J."/>
        </authorList>
    </citation>
    <scope>NUCLEOTIDE SEQUENCE</scope>
    <source>
        <strain evidence="1">1277</strain>
    </source>
</reference>
<proteinExistence type="predicted"/>
<protein>
    <submittedName>
        <fullName evidence="1">Uncharacterized protein</fullName>
    </submittedName>
</protein>
<accession>A0A921T078</accession>